<dbReference type="GO" id="GO:0016791">
    <property type="term" value="F:phosphatase activity"/>
    <property type="evidence" value="ECO:0007669"/>
    <property type="project" value="TreeGrafter"/>
</dbReference>
<dbReference type="Gene3D" id="3.40.50.1000">
    <property type="entry name" value="HAD superfamily/HAD-like"/>
    <property type="match status" value="1"/>
</dbReference>
<evidence type="ECO:0000313" key="1">
    <source>
        <dbReference type="EMBL" id="MSR90713.1"/>
    </source>
</evidence>
<dbReference type="Proteomes" id="UP000460287">
    <property type="component" value="Unassembled WGS sequence"/>
</dbReference>
<dbReference type="AlphaFoldDB" id="A0A7X2MX49"/>
<dbReference type="InterPro" id="IPR023214">
    <property type="entry name" value="HAD_sf"/>
</dbReference>
<dbReference type="SFLD" id="SFLDS00003">
    <property type="entry name" value="Haloacid_Dehalogenase"/>
    <property type="match status" value="1"/>
</dbReference>
<dbReference type="GO" id="GO:0000287">
    <property type="term" value="F:magnesium ion binding"/>
    <property type="evidence" value="ECO:0007669"/>
    <property type="project" value="TreeGrafter"/>
</dbReference>
<dbReference type="SUPFAM" id="SSF56784">
    <property type="entry name" value="HAD-like"/>
    <property type="match status" value="1"/>
</dbReference>
<dbReference type="RefSeq" id="WP_154530598.1">
    <property type="nucleotide sequence ID" value="NZ_VULX01000004.1"/>
</dbReference>
<dbReference type="Gene3D" id="3.30.1240.10">
    <property type="match status" value="1"/>
</dbReference>
<sequence length="264" mass="30022">MRKAVFFDIDGTLIDCLNGMNDMSDEVKKAIRELQTQGNYAFIASGRPYAFLSEEILKFGFDGFVLANGAEIIMDNKIIYAGEFDKEFVKEVTDEFDSLGIQYILEGEHYSYIKREHKDMWDFYMNIGISSKLIMSDFDVDKLHVLKAETLCSNKEIEDKCIEIMDRNPQYGYFHSIGANTFEIYNKENTKASAIIKLLEYLDISRENSFAFGDGTNDIEMLSEVGCGIAMGNASDYVKSFAHKVTDTVYEDGAAKGIYKYILD</sequence>
<dbReference type="SFLD" id="SFLDG01140">
    <property type="entry name" value="C2.B:_Phosphomannomutase_and_P"/>
    <property type="match status" value="1"/>
</dbReference>
<dbReference type="InterPro" id="IPR000150">
    <property type="entry name" value="Cof"/>
</dbReference>
<dbReference type="InterPro" id="IPR006379">
    <property type="entry name" value="HAD-SF_hydro_IIB"/>
</dbReference>
<dbReference type="PROSITE" id="PS01229">
    <property type="entry name" value="COF_2"/>
    <property type="match status" value="1"/>
</dbReference>
<keyword evidence="2" id="KW-1185">Reference proteome</keyword>
<accession>A0A7X2MX49</accession>
<protein>
    <submittedName>
        <fullName evidence="1">HAD family hydrolase</fullName>
    </submittedName>
</protein>
<organism evidence="1 2">
    <name type="scientific">Inconstantimicrobium porci</name>
    <dbReference type="NCBI Taxonomy" id="2652291"/>
    <lineage>
        <taxon>Bacteria</taxon>
        <taxon>Bacillati</taxon>
        <taxon>Bacillota</taxon>
        <taxon>Clostridia</taxon>
        <taxon>Eubacteriales</taxon>
        <taxon>Clostridiaceae</taxon>
        <taxon>Inconstantimicrobium</taxon>
    </lineage>
</organism>
<name>A0A7X2MX49_9CLOT</name>
<dbReference type="InterPro" id="IPR036412">
    <property type="entry name" value="HAD-like_sf"/>
</dbReference>
<dbReference type="NCBIfam" id="TIGR01484">
    <property type="entry name" value="HAD-SF-IIB"/>
    <property type="match status" value="1"/>
</dbReference>
<proteinExistence type="predicted"/>
<evidence type="ECO:0000313" key="2">
    <source>
        <dbReference type="Proteomes" id="UP000460287"/>
    </source>
</evidence>
<dbReference type="GO" id="GO:0005829">
    <property type="term" value="C:cytosol"/>
    <property type="evidence" value="ECO:0007669"/>
    <property type="project" value="TreeGrafter"/>
</dbReference>
<dbReference type="NCBIfam" id="TIGR00099">
    <property type="entry name" value="Cof-subfamily"/>
    <property type="match status" value="1"/>
</dbReference>
<dbReference type="PANTHER" id="PTHR10000">
    <property type="entry name" value="PHOSPHOSERINE PHOSPHATASE"/>
    <property type="match status" value="1"/>
</dbReference>
<dbReference type="EMBL" id="VULX01000004">
    <property type="protein sequence ID" value="MSR90713.1"/>
    <property type="molecule type" value="Genomic_DNA"/>
</dbReference>
<dbReference type="Pfam" id="PF08282">
    <property type="entry name" value="Hydrolase_3"/>
    <property type="match status" value="1"/>
</dbReference>
<comment type="caution">
    <text evidence="1">The sequence shown here is derived from an EMBL/GenBank/DDBJ whole genome shotgun (WGS) entry which is preliminary data.</text>
</comment>
<keyword evidence="1" id="KW-0378">Hydrolase</keyword>
<dbReference type="PANTHER" id="PTHR10000:SF8">
    <property type="entry name" value="HAD SUPERFAMILY HYDROLASE-LIKE, TYPE 3"/>
    <property type="match status" value="1"/>
</dbReference>
<reference evidence="1 2" key="1">
    <citation type="submission" date="2019-08" db="EMBL/GenBank/DDBJ databases">
        <title>In-depth cultivation of the pig gut microbiome towards novel bacterial diversity and tailored functional studies.</title>
        <authorList>
            <person name="Wylensek D."/>
            <person name="Hitch T.C.A."/>
            <person name="Clavel T."/>
        </authorList>
    </citation>
    <scope>NUCLEOTIDE SEQUENCE [LARGE SCALE GENOMIC DNA]</scope>
    <source>
        <strain evidence="1 2">WCA-383-APC-5B</strain>
    </source>
</reference>
<gene>
    <name evidence="1" type="ORF">FYJ33_04585</name>
</gene>